<evidence type="ECO:0000313" key="2">
    <source>
        <dbReference type="Proteomes" id="UP001143910"/>
    </source>
</evidence>
<dbReference type="Proteomes" id="UP001143910">
    <property type="component" value="Unassembled WGS sequence"/>
</dbReference>
<reference evidence="1" key="1">
    <citation type="submission" date="2022-08" db="EMBL/GenBank/DDBJ databases">
        <title>Genome Sequence of Lecanicillium fungicola.</title>
        <authorList>
            <person name="Buettner E."/>
        </authorList>
    </citation>
    <scope>NUCLEOTIDE SEQUENCE</scope>
    <source>
        <strain evidence="1">Babe33</strain>
    </source>
</reference>
<dbReference type="EMBL" id="JANJQO010000574">
    <property type="protein sequence ID" value="KAJ2976534.1"/>
    <property type="molecule type" value="Genomic_DNA"/>
</dbReference>
<protein>
    <submittedName>
        <fullName evidence="1">Uncharacterized protein</fullName>
    </submittedName>
</protein>
<proteinExistence type="predicted"/>
<accession>A0ACC1NC84</accession>
<organism evidence="1 2">
    <name type="scientific">Zarea fungicola</name>
    <dbReference type="NCBI Taxonomy" id="93591"/>
    <lineage>
        <taxon>Eukaryota</taxon>
        <taxon>Fungi</taxon>
        <taxon>Dikarya</taxon>
        <taxon>Ascomycota</taxon>
        <taxon>Pezizomycotina</taxon>
        <taxon>Sordariomycetes</taxon>
        <taxon>Hypocreomycetidae</taxon>
        <taxon>Hypocreales</taxon>
        <taxon>Cordycipitaceae</taxon>
        <taxon>Zarea</taxon>
    </lineage>
</organism>
<gene>
    <name evidence="1" type="ORF">NQ176_g4897</name>
</gene>
<evidence type="ECO:0000313" key="1">
    <source>
        <dbReference type="EMBL" id="KAJ2976534.1"/>
    </source>
</evidence>
<sequence>MLLPTDGSFWPKYFPIFDFSLTFEETILQILPSGSFIFFASAIVLYYRQKPVRIRRSALLWAKLGFSALLVLLELAGLTLRCMSKDRTDTTYPSASVDLAAVLAISVVIYVEHRHAIRTSALLGLYLAIGVLIDGTKSRSYFKRELTSSGSVSAATAVVRLAILILEEIPKTSLLIDPELRSISNGEVTSGFFSRTFFIFLHPLLYTGFRKILSLEDLDSLGIDFSSRLLFSQLSDAWPAKARLKKHSLFIACCRAWKSAIIAILIPRLFATGFIFAQPFLILSIISAVKDTDAQKDKKDGLIGATFFTFAGAAACRAASTHMKNRLITRARGGILAHLFDKSQKLELSEAKKLKAITLMDADFETIANGLPSCVDIPFVIIESGLGMYFLAHFIRQACLVIFIPLIVATVSGILFGKHLGPAVRQWNESIETRVAKTSHVLAQLPAIKSLGLGPKMEQFVQQLRVIETMVSKKYRAIQAVSMGSAVTVDQMTPVIVVAVALFTHQFGDKITAEVIYPMLSVVAIVQEPLAQLVKAYPSTMAMLECFERIREYLCEAEHCDTRVVVPRTVLQAHQANPSFSSSRTSLEKSTAQSSRTILRFDNAAIAPHGVKTPLLTSVTFSITEGSIVAMFGPTSSGKSTLMQGMLGEAEILSGILCIDETTLSIAFCGQFTFLPNVTVRDCIVGACEYDDVWFNTVIFYCRLTADLEQLPGSADYIIGSDGIQLSGGQRARVGIARAVYARTRAILFDDIFSALDKETAVEILTGLCGKGGLLRQLNCTVVVSSHLQECLEVADEAILLDGNGTVSCEPCKENNVLRSHVARLLQQGLLGKERDTVMGAAQIQRRDAAAAVDTMTLGVQRENDARQRGDLKLYMLWINSIGRKRTFLWLLLVVIMSIFEVLPPIYMSLWIGISPASDLDLVGYALISFSTGVLTFVCLALLFLKLSPRAAIRLHEMLTNSVARATLGFLSTTDSGFILNRFSHDMDLLANRIPSAIYSTLYCGSTVVVQAGVIASGTTYMAASLPFAFICVFYTQRYYLRTSRQLRLLQIEAQAPLVTSLRETSTGLVYIRGFGCQEHNFAYCLRSLDKSQKPYYFVSCSQAYLTLVLDLLTAALAVVLAALALHIKDSTSPNAIGLSFLNLIILSGCLNRTIVYYAAMEMSVGTLARVRDFVRRTPTERRGTINLPENWPSRGKVQVSNIFARYKVDEEDRRAPIVQGVSFTIEPGMKVGIMGRTGSGKSSLLYTLLGFLEYEGSIIIDGVDIAAVEPDQLRSRIITISQDLVALDGTVRDNLLPYDKSWDKTDEAVLDEKGREEAERKDQILRETLVRLEIWESLGAKGGLDATLDDVGYSKGEMQLLCIARAVVRRRLCGSMLVLVDEATASVDRWRDQIVREMMREFFRGCTIIVVAHRTETIADSNMTLHMSAGRLVNVENF</sequence>
<comment type="caution">
    <text evidence="1">The sequence shown here is derived from an EMBL/GenBank/DDBJ whole genome shotgun (WGS) entry which is preliminary data.</text>
</comment>
<keyword evidence="2" id="KW-1185">Reference proteome</keyword>
<name>A0ACC1NC84_9HYPO</name>